<evidence type="ECO:0000256" key="1">
    <source>
        <dbReference type="ARBA" id="ARBA00009861"/>
    </source>
</evidence>
<dbReference type="Pfam" id="PF02458">
    <property type="entry name" value="Transferase"/>
    <property type="match status" value="1"/>
</dbReference>
<reference evidence="4 5" key="1">
    <citation type="submission" date="2024-11" db="EMBL/GenBank/DDBJ databases">
        <title>Chromosome-level genome assembly of Eucalyptus globulus Labill. provides insights into its genome evolution.</title>
        <authorList>
            <person name="Li X."/>
        </authorList>
    </citation>
    <scope>NUCLEOTIDE SEQUENCE [LARGE SCALE GENOMIC DNA]</scope>
    <source>
        <strain evidence="4">CL2024</strain>
        <tissue evidence="4">Fresh tender leaves</tissue>
    </source>
</reference>
<organism evidence="4 5">
    <name type="scientific">Eucalyptus globulus</name>
    <name type="common">Tasmanian blue gum</name>
    <dbReference type="NCBI Taxonomy" id="34317"/>
    <lineage>
        <taxon>Eukaryota</taxon>
        <taxon>Viridiplantae</taxon>
        <taxon>Streptophyta</taxon>
        <taxon>Embryophyta</taxon>
        <taxon>Tracheophyta</taxon>
        <taxon>Spermatophyta</taxon>
        <taxon>Magnoliopsida</taxon>
        <taxon>eudicotyledons</taxon>
        <taxon>Gunneridae</taxon>
        <taxon>Pentapetalae</taxon>
        <taxon>rosids</taxon>
        <taxon>malvids</taxon>
        <taxon>Myrtales</taxon>
        <taxon>Myrtaceae</taxon>
        <taxon>Myrtoideae</taxon>
        <taxon>Eucalypteae</taxon>
        <taxon>Eucalyptus</taxon>
    </lineage>
</organism>
<sequence>MSTAVPDQKVRIVSSTAVKPSSPTPTHRRTLNLSLLDQLFPAGWSHSLLFYARPGGGGESLSSRMRASLCETLTDFYPLAGRLRGSARIDCNDEGAYWVEARADLPLADVLARPDGTLLAQFLPSSHPETSLLAALGCLLIVQITTFTCGGVAVATCGSHKLLDGSSLAFFLRSWSARSAGRFEGGRPPPPRFLGDSLVGPKEVPFMLSDYAGMESCATRRFVFHGSKISALRAEAVHSARPGESTRFTRVELVLALIVRCALSASRSVTGSSRHPTLLRQMVNLRNRLSPALRDNDVVGNLAFGINILYENSESTFHELVSNIRREMISFTKGAQASGSDSGELMSIACGSIGTAGDFFGKWKEESRFYRCSSLCGFRLYEVDFGSGKPAWLTSLSLAKNFVYMVDAKGGDGIDAWVTLDRRDMVVFERDEELLTYAAPNPGVVHHVMHHSRF</sequence>
<dbReference type="Gene3D" id="3.30.559.10">
    <property type="entry name" value="Chloramphenicol acetyltransferase-like domain"/>
    <property type="match status" value="2"/>
</dbReference>
<evidence type="ECO:0000256" key="3">
    <source>
        <dbReference type="ARBA" id="ARBA00023315"/>
    </source>
</evidence>
<dbReference type="Proteomes" id="UP001634007">
    <property type="component" value="Unassembled WGS sequence"/>
</dbReference>
<keyword evidence="3" id="KW-0012">Acyltransferase</keyword>
<protein>
    <submittedName>
        <fullName evidence="4">Uncharacterized protein</fullName>
    </submittedName>
</protein>
<gene>
    <name evidence="4" type="ORF">ACJRO7_002210</name>
</gene>
<dbReference type="PANTHER" id="PTHR31623:SF128">
    <property type="entry name" value="SALUTARIDINOL 7-O-ACETYLTRANSFERASE-LIKE"/>
    <property type="match status" value="1"/>
</dbReference>
<evidence type="ECO:0000313" key="5">
    <source>
        <dbReference type="Proteomes" id="UP001634007"/>
    </source>
</evidence>
<evidence type="ECO:0000256" key="2">
    <source>
        <dbReference type="ARBA" id="ARBA00022679"/>
    </source>
</evidence>
<keyword evidence="5" id="KW-1185">Reference proteome</keyword>
<name>A0ABD3LTL7_EUCGL</name>
<dbReference type="AlphaFoldDB" id="A0ABD3LTL7"/>
<dbReference type="InterPro" id="IPR023213">
    <property type="entry name" value="CAT-like_dom_sf"/>
</dbReference>
<dbReference type="GO" id="GO:0016746">
    <property type="term" value="F:acyltransferase activity"/>
    <property type="evidence" value="ECO:0007669"/>
    <property type="project" value="UniProtKB-KW"/>
</dbReference>
<accession>A0ABD3LTL7</accession>
<evidence type="ECO:0000313" key="4">
    <source>
        <dbReference type="EMBL" id="KAL3755104.1"/>
    </source>
</evidence>
<comment type="caution">
    <text evidence="4">The sequence shown here is derived from an EMBL/GenBank/DDBJ whole genome shotgun (WGS) entry which is preliminary data.</text>
</comment>
<dbReference type="PANTHER" id="PTHR31623">
    <property type="entry name" value="F21J9.9"/>
    <property type="match status" value="1"/>
</dbReference>
<proteinExistence type="inferred from homology"/>
<keyword evidence="2" id="KW-0808">Transferase</keyword>
<comment type="similarity">
    <text evidence="1">Belongs to the plant acyltransferase family.</text>
</comment>
<dbReference type="EMBL" id="JBJKBG010000001">
    <property type="protein sequence ID" value="KAL3755104.1"/>
    <property type="molecule type" value="Genomic_DNA"/>
</dbReference>